<dbReference type="Proteomes" id="UP001275932">
    <property type="component" value="Unassembled WGS sequence"/>
</dbReference>
<evidence type="ECO:0000256" key="4">
    <source>
        <dbReference type="ARBA" id="ARBA00013170"/>
    </source>
</evidence>
<comment type="similarity">
    <text evidence="3 15">Belongs to the CDP-alcohol phosphatidyltransferase class-I family.</text>
</comment>
<evidence type="ECO:0000256" key="13">
    <source>
        <dbReference type="ARBA" id="ARBA00023264"/>
    </source>
</evidence>
<evidence type="ECO:0000256" key="3">
    <source>
        <dbReference type="ARBA" id="ARBA00010441"/>
    </source>
</evidence>
<evidence type="ECO:0000256" key="11">
    <source>
        <dbReference type="ARBA" id="ARBA00023136"/>
    </source>
</evidence>
<evidence type="ECO:0000256" key="12">
    <source>
        <dbReference type="ARBA" id="ARBA00023209"/>
    </source>
</evidence>
<dbReference type="EMBL" id="JALBUT010000003">
    <property type="protein sequence ID" value="MDX8415204.1"/>
    <property type="molecule type" value="Genomic_DNA"/>
</dbReference>
<comment type="pathway">
    <text evidence="2">Phospholipid metabolism; phosphatidylglycerol biosynthesis; phosphatidylglycerol from CDP-diacylglycerol: step 1/2.</text>
</comment>
<dbReference type="InterPro" id="IPR048254">
    <property type="entry name" value="CDP_ALCOHOL_P_TRANSF_CS"/>
</dbReference>
<evidence type="ECO:0000313" key="18">
    <source>
        <dbReference type="Proteomes" id="UP001275932"/>
    </source>
</evidence>
<feature type="transmembrane region" description="Helical" evidence="16">
    <location>
        <begin position="165"/>
        <end position="190"/>
    </location>
</feature>
<evidence type="ECO:0000256" key="8">
    <source>
        <dbReference type="ARBA" id="ARBA00022692"/>
    </source>
</evidence>
<protein>
    <recommendedName>
        <fullName evidence="5">CDP-diacylglycerol--glycerol-3-phosphate 3-phosphatidyltransferase</fullName>
        <ecNumber evidence="4">2.7.8.5</ecNumber>
    </recommendedName>
</protein>
<dbReference type="RefSeq" id="WP_370396652.1">
    <property type="nucleotide sequence ID" value="NZ_JALBUT010000003.1"/>
</dbReference>
<dbReference type="InterPro" id="IPR004570">
    <property type="entry name" value="Phosphatidylglycerol_P_synth"/>
</dbReference>
<evidence type="ECO:0000256" key="1">
    <source>
        <dbReference type="ARBA" id="ARBA00004141"/>
    </source>
</evidence>
<dbReference type="Pfam" id="PF01066">
    <property type="entry name" value="CDP-OH_P_transf"/>
    <property type="match status" value="1"/>
</dbReference>
<evidence type="ECO:0000256" key="6">
    <source>
        <dbReference type="ARBA" id="ARBA00022516"/>
    </source>
</evidence>
<dbReference type="EC" id="2.7.8.5" evidence="4"/>
<feature type="transmembrane region" description="Helical" evidence="16">
    <location>
        <begin position="71"/>
        <end position="89"/>
    </location>
</feature>
<comment type="subcellular location">
    <subcellularLocation>
        <location evidence="1">Membrane</location>
        <topology evidence="1">Multi-pass membrane protein</topology>
    </subcellularLocation>
</comment>
<comment type="caution">
    <text evidence="17">The sequence shown here is derived from an EMBL/GenBank/DDBJ whole genome shotgun (WGS) entry which is preliminary data.</text>
</comment>
<evidence type="ECO:0000256" key="5">
    <source>
        <dbReference type="ARBA" id="ARBA00014944"/>
    </source>
</evidence>
<evidence type="ECO:0000256" key="10">
    <source>
        <dbReference type="ARBA" id="ARBA00023098"/>
    </source>
</evidence>
<evidence type="ECO:0000256" key="16">
    <source>
        <dbReference type="SAM" id="Phobius"/>
    </source>
</evidence>
<reference evidence="17 18" key="1">
    <citation type="submission" date="2022-03" db="EMBL/GenBank/DDBJ databases">
        <title>Novel taxa within the pig intestine.</title>
        <authorList>
            <person name="Wylensek D."/>
            <person name="Bishof K."/>
            <person name="Afrizal A."/>
            <person name="Clavel T."/>
        </authorList>
    </citation>
    <scope>NUCLEOTIDE SEQUENCE [LARGE SCALE GENOMIC DNA]</scope>
    <source>
        <strain evidence="17 18">CLA-KB-P66</strain>
    </source>
</reference>
<evidence type="ECO:0000313" key="17">
    <source>
        <dbReference type="EMBL" id="MDX8415204.1"/>
    </source>
</evidence>
<gene>
    <name evidence="17" type="ORF">MOX91_03295</name>
</gene>
<dbReference type="PANTHER" id="PTHR14269:SF11">
    <property type="entry name" value="CDP-DIACYLGLYCEROL--GLYCEROL-3-PHOSPHATE 3-PHOSPHATIDYLTRANSFERASE"/>
    <property type="match status" value="1"/>
</dbReference>
<keyword evidence="10" id="KW-0443">Lipid metabolism</keyword>
<name>A0ABU4WF75_9BACT</name>
<keyword evidence="7 15" id="KW-0808">Transferase</keyword>
<keyword evidence="6" id="KW-0444">Lipid biosynthesis</keyword>
<feature type="transmembrane region" description="Helical" evidence="16">
    <location>
        <begin position="12"/>
        <end position="39"/>
    </location>
</feature>
<evidence type="ECO:0000256" key="2">
    <source>
        <dbReference type="ARBA" id="ARBA00005042"/>
    </source>
</evidence>
<dbReference type="PROSITE" id="PS00379">
    <property type="entry name" value="CDP_ALCOHOL_P_TRANSF"/>
    <property type="match status" value="1"/>
</dbReference>
<evidence type="ECO:0000256" key="15">
    <source>
        <dbReference type="RuleBase" id="RU003750"/>
    </source>
</evidence>
<keyword evidence="18" id="KW-1185">Reference proteome</keyword>
<dbReference type="InterPro" id="IPR050324">
    <property type="entry name" value="CDP-alcohol_PTase-I"/>
</dbReference>
<dbReference type="PANTHER" id="PTHR14269">
    <property type="entry name" value="CDP-DIACYLGLYCEROL--GLYCEROL-3-PHOSPHATE 3-PHOSPHATIDYLTRANSFERASE-RELATED"/>
    <property type="match status" value="1"/>
</dbReference>
<evidence type="ECO:0000256" key="9">
    <source>
        <dbReference type="ARBA" id="ARBA00022989"/>
    </source>
</evidence>
<dbReference type="Gene3D" id="1.20.120.1760">
    <property type="match status" value="1"/>
</dbReference>
<comment type="catalytic activity">
    <reaction evidence="14">
        <text>a CDP-1,2-diacyl-sn-glycerol + sn-glycerol 3-phosphate = a 1,2-diacyl-sn-glycero-3-phospho-(1'-sn-glycero-3'-phosphate) + CMP + H(+)</text>
        <dbReference type="Rhea" id="RHEA:12593"/>
        <dbReference type="ChEBI" id="CHEBI:15378"/>
        <dbReference type="ChEBI" id="CHEBI:57597"/>
        <dbReference type="ChEBI" id="CHEBI:58332"/>
        <dbReference type="ChEBI" id="CHEBI:60110"/>
        <dbReference type="ChEBI" id="CHEBI:60377"/>
        <dbReference type="EC" id="2.7.8.5"/>
    </reaction>
</comment>
<keyword evidence="9 16" id="KW-1133">Transmembrane helix</keyword>
<dbReference type="PIRSF" id="PIRSF000847">
    <property type="entry name" value="Phos_ph_gly_syn"/>
    <property type="match status" value="1"/>
</dbReference>
<keyword evidence="11 16" id="KW-0472">Membrane</keyword>
<keyword evidence="8 16" id="KW-0812">Transmembrane</keyword>
<proteinExistence type="inferred from homology"/>
<feature type="transmembrane region" description="Helical" evidence="16">
    <location>
        <begin position="135"/>
        <end position="153"/>
    </location>
</feature>
<organism evidence="17 18">
    <name type="scientific">Intestinicryptomonas porci</name>
    <dbReference type="NCBI Taxonomy" id="2926320"/>
    <lineage>
        <taxon>Bacteria</taxon>
        <taxon>Pseudomonadati</taxon>
        <taxon>Verrucomicrobiota</taxon>
        <taxon>Opitutia</taxon>
        <taxon>Opitutales</taxon>
        <taxon>Intestinicryptomonaceae</taxon>
        <taxon>Intestinicryptomonas</taxon>
    </lineage>
</organism>
<sequence>MNVPNFLTAMRVISSFAVAILLCIPCKYLVSAAFVLYVVGAVTDWFDGYIARKCNIVTNIGKFMDALCDKIMVIGLFLVLLGLDMFGGYGDFWKITAIFCAFFSSAREFFVSGIRMIAATKSIVLAAENLGKYKAAFQMYAIGAIICAKMMVVDLGIADCFLTPLAFYSGMGALVVSTILSLISGVGYGVRYSYLLKG</sequence>
<dbReference type="InterPro" id="IPR000462">
    <property type="entry name" value="CDP-OH_P_trans"/>
</dbReference>
<accession>A0ABU4WF75</accession>
<evidence type="ECO:0000256" key="14">
    <source>
        <dbReference type="ARBA" id="ARBA00048586"/>
    </source>
</evidence>
<keyword evidence="12" id="KW-0594">Phospholipid biosynthesis</keyword>
<evidence type="ECO:0000256" key="7">
    <source>
        <dbReference type="ARBA" id="ARBA00022679"/>
    </source>
</evidence>
<keyword evidence="13" id="KW-1208">Phospholipid metabolism</keyword>
<dbReference type="InterPro" id="IPR043130">
    <property type="entry name" value="CDP-OH_PTrfase_TM_dom"/>
</dbReference>